<dbReference type="HOGENOM" id="CLU_182788_2_0_6"/>
<reference evidence="1 2" key="1">
    <citation type="journal article" date="2008" name="PLoS ONE">
        <title>Environmental adaptation: genomic analysis of the piezotolerant and psychrotolerant deep-sea iron reducing bacterium Shewanella piezotolerans WP3.</title>
        <authorList>
            <person name="Wang F."/>
            <person name="Wang J."/>
            <person name="Jian H."/>
            <person name="Zhang B."/>
            <person name="Li S."/>
            <person name="Wang F."/>
            <person name="Zeng X."/>
            <person name="Gao L."/>
            <person name="Bartlett D.H."/>
            <person name="Yu J."/>
            <person name="Hu S."/>
            <person name="Xiao X."/>
        </authorList>
    </citation>
    <scope>NUCLEOTIDE SEQUENCE [LARGE SCALE GENOMIC DNA]</scope>
    <source>
        <strain evidence="2">WP3 / JCM 13877</strain>
    </source>
</reference>
<dbReference type="InterPro" id="IPR025346">
    <property type="entry name" value="DUF4250"/>
</dbReference>
<dbReference type="RefSeq" id="WP_020913168.1">
    <property type="nucleotide sequence ID" value="NC_011566.1"/>
</dbReference>
<sequence length="65" mass="7416">MDITHLEQLSSETLLGIVNEKLRLTCSSQAALFYELDIDKQLLESKLGDIGYHYDAISNQYKNPK</sequence>
<dbReference type="EMBL" id="CP000472">
    <property type="protein sequence ID" value="ACJ29817.1"/>
    <property type="molecule type" value="Genomic_DNA"/>
</dbReference>
<dbReference type="Proteomes" id="UP000000753">
    <property type="component" value="Chromosome"/>
</dbReference>
<dbReference type="eggNOG" id="ENOG5031H0W">
    <property type="taxonomic scope" value="Bacteria"/>
</dbReference>
<name>B8CPV4_SHEPW</name>
<accession>B8CPV4</accession>
<dbReference type="AlphaFoldDB" id="B8CPV4"/>
<keyword evidence="2" id="KW-1185">Reference proteome</keyword>
<gene>
    <name evidence="1" type="ordered locus">swp_3103</name>
</gene>
<evidence type="ECO:0000313" key="2">
    <source>
        <dbReference type="Proteomes" id="UP000000753"/>
    </source>
</evidence>
<dbReference type="STRING" id="225849.swp_3103"/>
<dbReference type="Pfam" id="PF14056">
    <property type="entry name" value="DUF4250"/>
    <property type="match status" value="1"/>
</dbReference>
<proteinExistence type="predicted"/>
<organism evidence="1 2">
    <name type="scientific">Shewanella piezotolerans (strain WP3 / JCM 13877)</name>
    <dbReference type="NCBI Taxonomy" id="225849"/>
    <lineage>
        <taxon>Bacteria</taxon>
        <taxon>Pseudomonadati</taxon>
        <taxon>Pseudomonadota</taxon>
        <taxon>Gammaproteobacteria</taxon>
        <taxon>Alteromonadales</taxon>
        <taxon>Shewanellaceae</taxon>
        <taxon>Shewanella</taxon>
    </lineage>
</organism>
<evidence type="ECO:0008006" key="3">
    <source>
        <dbReference type="Google" id="ProtNLM"/>
    </source>
</evidence>
<protein>
    <recommendedName>
        <fullName evidence="3">DUF4250 domain-containing protein</fullName>
    </recommendedName>
</protein>
<evidence type="ECO:0000313" key="1">
    <source>
        <dbReference type="EMBL" id="ACJ29817.1"/>
    </source>
</evidence>
<dbReference type="KEGG" id="swp:swp_3103"/>
<dbReference type="OrthoDB" id="6197979at2"/>